<evidence type="ECO:0000313" key="2">
    <source>
        <dbReference type="EMBL" id="CAA2141220.1"/>
    </source>
</evidence>
<proteinExistence type="predicted"/>
<dbReference type="AlphaFoldDB" id="A0A679K2M4"/>
<gene>
    <name evidence="2" type="ORF">MBLL_02519</name>
    <name evidence="3" type="ORF">OICFNHDK_0663</name>
</gene>
<dbReference type="RefSeq" id="WP_026176153.1">
    <property type="nucleotide sequence ID" value="NZ_BPQF01000005.1"/>
</dbReference>
<reference evidence="2" key="2">
    <citation type="submission" date="2019-12" db="EMBL/GenBank/DDBJ databases">
        <authorList>
            <person name="Cremers G."/>
        </authorList>
    </citation>
    <scope>NUCLEOTIDE SEQUENCE</scope>
    <source>
        <strain evidence="2">Mbul2</strain>
        <plasmid evidence="2">1</plasmid>
    </source>
</reference>
<dbReference type="Proteomes" id="UP001055307">
    <property type="component" value="Unassembled WGS sequence"/>
</dbReference>
<keyword evidence="2" id="KW-0614">Plasmid</keyword>
<evidence type="ECO:0000313" key="3">
    <source>
        <dbReference type="EMBL" id="GJD38219.1"/>
    </source>
</evidence>
<dbReference type="EMBL" id="LR743510">
    <property type="protein sequence ID" value="CAA2141220.1"/>
    <property type="molecule type" value="Genomic_DNA"/>
</dbReference>
<feature type="compositionally biased region" description="Basic and acidic residues" evidence="1">
    <location>
        <begin position="86"/>
        <end position="99"/>
    </location>
</feature>
<organism evidence="2">
    <name type="scientific">Methylobacterium bullatum</name>
    <dbReference type="NCBI Taxonomy" id="570505"/>
    <lineage>
        <taxon>Bacteria</taxon>
        <taxon>Pseudomonadati</taxon>
        <taxon>Pseudomonadota</taxon>
        <taxon>Alphaproteobacteria</taxon>
        <taxon>Hyphomicrobiales</taxon>
        <taxon>Methylobacteriaceae</taxon>
        <taxon>Methylobacterium</taxon>
    </lineage>
</organism>
<evidence type="ECO:0000313" key="4">
    <source>
        <dbReference type="Proteomes" id="UP001055307"/>
    </source>
</evidence>
<reference evidence="3" key="1">
    <citation type="journal article" date="2016" name="Front. Microbiol.">
        <title>Genome Sequence of the Piezophilic, Mesophilic Sulfate-Reducing Bacterium Desulfovibrio indicus J2T.</title>
        <authorList>
            <person name="Cao J."/>
            <person name="Maignien L."/>
            <person name="Shao Z."/>
            <person name="Alain K."/>
            <person name="Jebbar M."/>
        </authorList>
    </citation>
    <scope>NUCLEOTIDE SEQUENCE</scope>
    <source>
        <strain evidence="3">DSM 21893</strain>
    </source>
</reference>
<evidence type="ECO:0000256" key="1">
    <source>
        <dbReference type="SAM" id="MobiDB-lite"/>
    </source>
</evidence>
<name>A0A679K2M4_9HYPH</name>
<protein>
    <submittedName>
        <fullName evidence="2">Uncharacterized protein</fullName>
    </submittedName>
</protein>
<dbReference type="EMBL" id="BPQF01000005">
    <property type="protein sequence ID" value="GJD38219.1"/>
    <property type="molecule type" value="Genomic_DNA"/>
</dbReference>
<sequence>MESSQKRAIRKYRSRLGERGLARFKVLGRDADRDLIRSLPRRQSEDTSEASKLRATVSQSIARAPAKTRRILAALRRSPPVNAELDLSRPREEGRKVDL</sequence>
<accession>A0A679K2M4</accession>
<keyword evidence="4" id="KW-1185">Reference proteome</keyword>
<feature type="region of interest" description="Disordered" evidence="1">
    <location>
        <begin position="79"/>
        <end position="99"/>
    </location>
</feature>
<reference evidence="3" key="3">
    <citation type="submission" date="2021-08" db="EMBL/GenBank/DDBJ databases">
        <authorList>
            <person name="Tani A."/>
            <person name="Ola A."/>
            <person name="Ogura Y."/>
            <person name="Katsura K."/>
            <person name="Hayashi T."/>
        </authorList>
    </citation>
    <scope>NUCLEOTIDE SEQUENCE</scope>
    <source>
        <strain evidence="3">DSM 21893</strain>
    </source>
</reference>
<geneLocation type="plasmid" evidence="2">
    <name>1</name>
</geneLocation>